<dbReference type="AlphaFoldDB" id="A0A2Z3LHV0"/>
<organism evidence="2 3">
    <name type="scientific">Candidatus Cardinium hertigii</name>
    <dbReference type="NCBI Taxonomy" id="247481"/>
    <lineage>
        <taxon>Bacteria</taxon>
        <taxon>Pseudomonadati</taxon>
        <taxon>Bacteroidota</taxon>
        <taxon>Cytophagia</taxon>
        <taxon>Cytophagales</taxon>
        <taxon>Amoebophilaceae</taxon>
        <taxon>Candidatus Cardinium</taxon>
    </lineage>
</organism>
<proteinExistence type="predicted"/>
<keyword evidence="3" id="KW-1185">Reference proteome</keyword>
<evidence type="ECO:0000313" key="3">
    <source>
        <dbReference type="Proteomes" id="UP000245872"/>
    </source>
</evidence>
<dbReference type="PANTHER" id="PTHR12147:SF26">
    <property type="entry name" value="PEPTIDASE M28 DOMAIN-CONTAINING PROTEIN"/>
    <property type="match status" value="1"/>
</dbReference>
<dbReference type="InterPro" id="IPR045175">
    <property type="entry name" value="M28_fam"/>
</dbReference>
<protein>
    <submittedName>
        <fullName evidence="2">Leupeptin-inactivating enzyme 1</fullName>
        <ecNumber evidence="2">3.4.24.-</ecNumber>
    </submittedName>
</protein>
<dbReference type="KEGG" id="cher:DK880_00713"/>
<dbReference type="EC" id="3.4.24.-" evidence="2"/>
<dbReference type="Proteomes" id="UP000245872">
    <property type="component" value="Chromosome"/>
</dbReference>
<dbReference type="GO" id="GO:0006508">
    <property type="term" value="P:proteolysis"/>
    <property type="evidence" value="ECO:0007669"/>
    <property type="project" value="InterPro"/>
</dbReference>
<dbReference type="OrthoDB" id="9789219at2"/>
<dbReference type="InterPro" id="IPR007484">
    <property type="entry name" value="Peptidase_M28"/>
</dbReference>
<dbReference type="PANTHER" id="PTHR12147">
    <property type="entry name" value="METALLOPEPTIDASE M28 FAMILY MEMBER"/>
    <property type="match status" value="1"/>
</dbReference>
<evidence type="ECO:0000259" key="1">
    <source>
        <dbReference type="Pfam" id="PF04389"/>
    </source>
</evidence>
<name>A0A2Z3LHV0_9BACT</name>
<feature type="domain" description="Peptidase M28" evidence="1">
    <location>
        <begin position="128"/>
        <end position="362"/>
    </location>
</feature>
<dbReference type="EMBL" id="CP029619">
    <property type="protein sequence ID" value="AWN82024.1"/>
    <property type="molecule type" value="Genomic_DNA"/>
</dbReference>
<accession>A0A2Z3LHV0</accession>
<dbReference type="Gene3D" id="3.40.630.10">
    <property type="entry name" value="Zn peptidases"/>
    <property type="match status" value="1"/>
</dbReference>
<gene>
    <name evidence="2" type="primary">lieA</name>
    <name evidence="2" type="ORF">DK880_00713</name>
</gene>
<reference evidence="2 3" key="1">
    <citation type="submission" date="2018-05" db="EMBL/GenBank/DDBJ databases">
        <title>Candidatus Cardinium hertigii Genome Assembly.</title>
        <authorList>
            <person name="Showmaker K.C."/>
            <person name="Walden K.O."/>
            <person name="Fields C.J."/>
            <person name="Lambert K.N."/>
            <person name="Hudson M.E."/>
        </authorList>
    </citation>
    <scope>NUCLEOTIDE SEQUENCE [LARGE SCALE GENOMIC DNA]</scope>
    <source>
        <strain evidence="3">cHgTN10</strain>
    </source>
</reference>
<sequence>MCFKNIYLFFCVYSSLYCCTSQQLQTKIPTKHYVPVNNMTAQNISNTSTDVEDSVKSIDTADLLVRLKQHIAYLSDTIGIRNIENQANYQKLDQAADYICNTLKEMGLTPSEHTYEANYNGENFIMRNIEVVMEGTDPTKEIILIGAHYDTVKYSPGADDNGSGVAALLEIARHMTKYQGENVSTLKLVFFPNEECDYSKDQDTQASFGPNMGSVDYATKAKKKNETIKMIALESIGYFSDEPGSQQFPIFPFLFKRILGFSDVANNIHFVSNWHSRSFLKDCSKACNRQGGPSFPIQNLYVPEWLVPDIGRSDHKSFWLQGYEAIMITDTASLRNPNYHKATDVSDTVNYETFTKLVQNLFDMTKNLVGILD</sequence>
<dbReference type="GO" id="GO:0008235">
    <property type="term" value="F:metalloexopeptidase activity"/>
    <property type="evidence" value="ECO:0007669"/>
    <property type="project" value="InterPro"/>
</dbReference>
<dbReference type="Pfam" id="PF04389">
    <property type="entry name" value="Peptidase_M28"/>
    <property type="match status" value="1"/>
</dbReference>
<keyword evidence="2" id="KW-0378">Hydrolase</keyword>
<evidence type="ECO:0000313" key="2">
    <source>
        <dbReference type="EMBL" id="AWN82024.1"/>
    </source>
</evidence>
<dbReference type="SUPFAM" id="SSF53187">
    <property type="entry name" value="Zn-dependent exopeptidases"/>
    <property type="match status" value="1"/>
</dbReference>